<gene>
    <name evidence="2" type="ORF">CVT26_003956</name>
</gene>
<sequence length="652" mass="73553">MVESREGTTGHKVIDKFLSDHPDVPIQPTNDSIAVVQTESARTGTDAPAPTTKDTIQKVEVEPPPARILITLYTDPLVKHIRKGGVGMVFEITSGDDDVVRGPSSKKTSLFPPMYLDATLQPKRLQDRDQRIARHRLALVGTVVDSRNYILAFKDKENKESWVQVQAFTHTSVQIYTVDQWDNAISKIDAQRRGFKVALGLRFQSHVIAFLSYDNLFRVSWAESRLELPVQKANVYPDFEQFLVQVCDWALKRRGGRGCLKPVKRPNNALHVIRECDAFHGVGVYTATEIFHLAGICPTISEGELFDSPSRFARLCAAYYEFARAGHFEVWDFVQQHMQEYVVAATVDDRKKYAEFLHVYGKDRTYLSTRQCQLLDIRNRMSKCNAGCYDPFEPELIKHALTLDKCNLGTLIFGAELWKTLSTAAGLPESTRLNDNPLSMHFKRNNIKGIDHPLSKAWRPTFCFRLLHGEPKDVWTLFQEPGHSNDFEAVLGADRKALLLSVKTQHTNLQTVGPLDFCCTARVVGNSGNKIMLVCEGDPRTSDFFVTRRILEKETVKLKRKGTEHLGVKEDVKRRCLNRFFGSSVQLDGATPGPFKRIPKAAEAKVSQKIFQRWSADRGIANSLVSTPSEAEEAAQGPATRSQTRSRRDITF</sequence>
<dbReference type="OrthoDB" id="3268838at2759"/>
<dbReference type="STRING" id="231916.A0A409WTQ5"/>
<evidence type="ECO:0000256" key="1">
    <source>
        <dbReference type="SAM" id="MobiDB-lite"/>
    </source>
</evidence>
<keyword evidence="3" id="KW-1185">Reference proteome</keyword>
<evidence type="ECO:0000313" key="2">
    <source>
        <dbReference type="EMBL" id="PPQ81900.1"/>
    </source>
</evidence>
<evidence type="ECO:0000313" key="3">
    <source>
        <dbReference type="Proteomes" id="UP000284706"/>
    </source>
</evidence>
<dbReference type="AlphaFoldDB" id="A0A409WTQ5"/>
<dbReference type="Proteomes" id="UP000284706">
    <property type="component" value="Unassembled WGS sequence"/>
</dbReference>
<organism evidence="2 3">
    <name type="scientific">Gymnopilus dilepis</name>
    <dbReference type="NCBI Taxonomy" id="231916"/>
    <lineage>
        <taxon>Eukaryota</taxon>
        <taxon>Fungi</taxon>
        <taxon>Dikarya</taxon>
        <taxon>Basidiomycota</taxon>
        <taxon>Agaricomycotina</taxon>
        <taxon>Agaricomycetes</taxon>
        <taxon>Agaricomycetidae</taxon>
        <taxon>Agaricales</taxon>
        <taxon>Agaricineae</taxon>
        <taxon>Hymenogastraceae</taxon>
        <taxon>Gymnopilus</taxon>
    </lineage>
</organism>
<reference evidence="2 3" key="1">
    <citation type="journal article" date="2018" name="Evol. Lett.">
        <title>Horizontal gene cluster transfer increased hallucinogenic mushroom diversity.</title>
        <authorList>
            <person name="Reynolds H.T."/>
            <person name="Vijayakumar V."/>
            <person name="Gluck-Thaler E."/>
            <person name="Korotkin H.B."/>
            <person name="Matheny P.B."/>
            <person name="Slot J.C."/>
        </authorList>
    </citation>
    <scope>NUCLEOTIDE SEQUENCE [LARGE SCALE GENOMIC DNA]</scope>
    <source>
        <strain evidence="2 3">SRW20</strain>
    </source>
</reference>
<dbReference type="InParanoid" id="A0A409WTQ5"/>
<accession>A0A409WTQ5</accession>
<name>A0A409WTQ5_9AGAR</name>
<feature type="region of interest" description="Disordered" evidence="1">
    <location>
        <begin position="626"/>
        <end position="652"/>
    </location>
</feature>
<proteinExistence type="predicted"/>
<dbReference type="EMBL" id="NHYE01004813">
    <property type="protein sequence ID" value="PPQ81900.1"/>
    <property type="molecule type" value="Genomic_DNA"/>
</dbReference>
<protein>
    <submittedName>
        <fullName evidence="2">Uncharacterized protein</fullName>
    </submittedName>
</protein>
<comment type="caution">
    <text evidence="2">The sequence shown here is derived from an EMBL/GenBank/DDBJ whole genome shotgun (WGS) entry which is preliminary data.</text>
</comment>